<sequence length="829" mass="92540">MPDDDAGFFRNLSGLATEYVAAKRRSLARGDPETNVDATGGGRRYSFGGQELTFDDLRDIKDIRESGGQVAQLMDYKALLNFGEGAEIHVETGADDGDEMPTEVVDGEEMTLEEWLEEVAFPKIDLTVLDLGGDALWYPCAVGEIQETVTGDFKRALPAEPWTVIPVTNDMGEVEAYQQRTKGPSGGYQEQTLPAEDMWHIVVNKSSARDETGISEVLRNRDEIQAFKENEQAIRNAIELHGFPQRHVKVGREDGAPVSDDDLRRVRTIFDPRTSDANTAYFTGQDVSVEELEAEQFDYEAIHEMDMRNLTTALGLPLEAGNVGSDGLGSGKPAELRFALLKLAIKANQRSFSTQFVERVMRPVIRDYSPFDHTATITLAIDDPLEDIGETADLINSIGDYMTNAEARRRLDLPEPDDEEVAESYRSPAEIEKSEAGDPVDEGPFGGMFRDDRQLQDLEDIDTGDYPDAAQENARMALEAKEETGDPNDCGTRVGWERANQLANGEDLSEDTIERMASFARHEDNKEQGEEGRSDCGWMMWKAWGGDEGIEWAQRKSEQFDEARENAAGDLPDMCRSCGERERMTGSMKCEVCADTELSAGDTDFRCLGEGVTDAELTHAPEWDQPLLEMHRKVTDPNSATDRALVDFAASGTPEFVLERIREAAMSGAMFSDFDGIDDGRLMDFRREFRDAVGTDDFTLDSITESVMEFADMPRDEAERIARTESSAVLNKAREEGYEARGEGDELFYWTGAEPGDDRQTDACEWLIEQTNPHHGGTPKPMKELRQMLGEAWTHDDEISTNMARPDSWVVHINERSTFAKAPPNWEQL</sequence>
<dbReference type="KEGG" id="vg:16194380"/>
<feature type="region of interest" description="Disordered" evidence="1">
    <location>
        <begin position="408"/>
        <end position="451"/>
    </location>
</feature>
<evidence type="ECO:0000256" key="1">
    <source>
        <dbReference type="SAM" id="MobiDB-lite"/>
    </source>
</evidence>
<proteinExistence type="predicted"/>
<accession>R4TLT9</accession>
<gene>
    <name evidence="2" type="primary">30</name>
    <name evidence="2" type="ORF">HRTV4_30</name>
</gene>
<evidence type="ECO:0000313" key="3">
    <source>
        <dbReference type="Proteomes" id="UP000202022"/>
    </source>
</evidence>
<dbReference type="GeneID" id="16194380"/>
<reference evidence="2 3" key="1">
    <citation type="submission" date="2012-12" db="EMBL/GenBank/DDBJ databases">
        <authorList>
            <person name="Sencilo A."/>
            <person name="Jacobs-Sera D."/>
            <person name="Russell D.A."/>
            <person name="Ko C."/>
            <person name="Atanasova N."/>
            <person name="Osterlund E."/>
            <person name="Oksanen H.M."/>
            <person name="Bamford D.H."/>
            <person name="Hatfull G.F."/>
            <person name="Roine E."/>
            <person name="Hendrix R.W."/>
        </authorList>
    </citation>
    <scope>NUCLEOTIDE SEQUENCE [LARGE SCALE GENOMIC DNA]</scope>
</reference>
<dbReference type="Proteomes" id="UP000202022">
    <property type="component" value="Segment"/>
</dbReference>
<evidence type="ECO:0000313" key="2">
    <source>
        <dbReference type="EMBL" id="AGM11123.1"/>
    </source>
</evidence>
<organism evidence="2 3">
    <name type="scientific">Halorubrum tailed virus 4</name>
    <dbReference type="NCBI Taxonomy" id="1273752"/>
    <lineage>
        <taxon>Viruses</taxon>
        <taxon>Duplodnaviria</taxon>
        <taxon>Heunggongvirae</taxon>
        <taxon>Uroviricota</taxon>
        <taxon>Caudoviricetes</taxon>
        <taxon>Kirjokansivirales</taxon>
        <taxon>Haloferuviridae</taxon>
        <taxon>Saldibavirus</taxon>
        <taxon>Saldibavirus natrii</taxon>
        <taxon>Saldibavirus HRTV4</taxon>
    </lineage>
</organism>
<keyword evidence="3" id="KW-1185">Reference proteome</keyword>
<dbReference type="EMBL" id="KC292023">
    <property type="protein sequence ID" value="AGM11123.1"/>
    <property type="molecule type" value="Genomic_DNA"/>
</dbReference>
<dbReference type="OrthoDB" id="950at10239"/>
<dbReference type="RefSeq" id="YP_008059519.1">
    <property type="nucleotide sequence ID" value="NC_021329.1"/>
</dbReference>
<protein>
    <recommendedName>
        <fullName evidence="4">Portal protein</fullName>
    </recommendedName>
</protein>
<name>R4TLT9_9CAUD</name>
<evidence type="ECO:0008006" key="4">
    <source>
        <dbReference type="Google" id="ProtNLM"/>
    </source>
</evidence>